<evidence type="ECO:0000313" key="2">
    <source>
        <dbReference type="Proteomes" id="UP001065593"/>
    </source>
</evidence>
<evidence type="ECO:0000313" key="1">
    <source>
        <dbReference type="EMBL" id="GLC90146.1"/>
    </source>
</evidence>
<reference evidence="1" key="1">
    <citation type="submission" date="2022-08" db="EMBL/GenBank/DDBJ databases">
        <title>Draft genome sequence of Lysinibacillus sp. strain KH24.</title>
        <authorList>
            <person name="Kanbe H."/>
            <person name="Itoh H."/>
        </authorList>
    </citation>
    <scope>NUCLEOTIDE SEQUENCE</scope>
    <source>
        <strain evidence="1">KH24</strain>
    </source>
</reference>
<organism evidence="1 2">
    <name type="scientific">Lysinibacillus piscis</name>
    <dbReference type="NCBI Taxonomy" id="2518931"/>
    <lineage>
        <taxon>Bacteria</taxon>
        <taxon>Bacillati</taxon>
        <taxon>Bacillota</taxon>
        <taxon>Bacilli</taxon>
        <taxon>Bacillales</taxon>
        <taxon>Bacillaceae</taxon>
        <taxon>Lysinibacillus</taxon>
    </lineage>
</organism>
<accession>A0ABQ5NP47</accession>
<proteinExistence type="predicted"/>
<dbReference type="EMBL" id="BRZA01000006">
    <property type="protein sequence ID" value="GLC90146.1"/>
    <property type="molecule type" value="Genomic_DNA"/>
</dbReference>
<comment type="caution">
    <text evidence="1">The sequence shown here is derived from an EMBL/GenBank/DDBJ whole genome shotgun (WGS) entry which is preliminary data.</text>
</comment>
<keyword evidence="2" id="KW-1185">Reference proteome</keyword>
<dbReference type="RefSeq" id="WP_264990063.1">
    <property type="nucleotide sequence ID" value="NZ_BRZA01000006.1"/>
</dbReference>
<dbReference type="Proteomes" id="UP001065593">
    <property type="component" value="Unassembled WGS sequence"/>
</dbReference>
<sequence>MKETAKLLPADIEEILEEYGHYLKSYTQLKDKDSIFASYKRNTKRLEVLFPLIEHPIHGITGLHVVENYGNDGYVRQYHYQWKVIVPKSGIQTAHISGWGNDAHDAEWTPEEYRVATEPHHHHYDPNDRRKRKENYDVRSLKDAFAFIAKYLESKEEYTVQ</sequence>
<protein>
    <submittedName>
        <fullName evidence="1">Uncharacterized protein</fullName>
    </submittedName>
</protein>
<name>A0ABQ5NP47_9BACI</name>
<gene>
    <name evidence="1" type="ORF">LYSBPC_32730</name>
</gene>